<feature type="transmembrane region" description="Helical" evidence="9">
    <location>
        <begin position="53"/>
        <end position="75"/>
    </location>
</feature>
<accession>A0ABV6JPI6</accession>
<dbReference type="EMBL" id="JBHLUN010000002">
    <property type="protein sequence ID" value="MFC0407375.1"/>
    <property type="molecule type" value="Genomic_DNA"/>
</dbReference>
<gene>
    <name evidence="11" type="ORF">ACFFGY_03890</name>
</gene>
<dbReference type="PROSITE" id="PS50928">
    <property type="entry name" value="ABC_TM1"/>
    <property type="match status" value="1"/>
</dbReference>
<comment type="caution">
    <text evidence="11">The sequence shown here is derived from an EMBL/GenBank/DDBJ whole genome shotgun (WGS) entry which is preliminary data.</text>
</comment>
<keyword evidence="4" id="KW-1003">Cell membrane</keyword>
<comment type="similarity">
    <text evidence="2">Belongs to the binding-protein-dependent transport system permease family. HisMQ subfamily.</text>
</comment>
<feature type="domain" description="ABC transmembrane type-1" evidence="10">
    <location>
        <begin position="13"/>
        <end position="213"/>
    </location>
</feature>
<sequence>MDFAFLGATMARLLAALPMTLQLTALSLLCGGILALLLSGLRATGRLGAGFVSFYVFCFRGSPLLVQIFLIYYGLGQFPAVRHSILWPILREPYACALIALALNEAAYTTEILRGGLRAVPRGAVEAARVCGMSRTLALRRVVLPLAIRQALPAYGNEIISMCKSTSLASIVTLLEVTGTARAIISETYRTIEVFLCAAAIYLVLTFLLSRLVWLLERWLNPHRAKATT</sequence>
<dbReference type="SUPFAM" id="SSF161098">
    <property type="entry name" value="MetI-like"/>
    <property type="match status" value="1"/>
</dbReference>
<evidence type="ECO:0000313" key="12">
    <source>
        <dbReference type="Proteomes" id="UP001589865"/>
    </source>
</evidence>
<dbReference type="Proteomes" id="UP001589865">
    <property type="component" value="Unassembled WGS sequence"/>
</dbReference>
<dbReference type="RefSeq" id="WP_377043070.1">
    <property type="nucleotide sequence ID" value="NZ_JBHLUN010000002.1"/>
</dbReference>
<dbReference type="PANTHER" id="PTHR30614">
    <property type="entry name" value="MEMBRANE COMPONENT OF AMINO ACID ABC TRANSPORTER"/>
    <property type="match status" value="1"/>
</dbReference>
<dbReference type="InterPro" id="IPR010065">
    <property type="entry name" value="AA_ABC_transptr_permease_3TM"/>
</dbReference>
<name>A0ABV6JPI6_9PROT</name>
<feature type="transmembrane region" description="Helical" evidence="9">
    <location>
        <begin position="192"/>
        <end position="214"/>
    </location>
</feature>
<dbReference type="InterPro" id="IPR035906">
    <property type="entry name" value="MetI-like_sf"/>
</dbReference>
<evidence type="ECO:0000256" key="1">
    <source>
        <dbReference type="ARBA" id="ARBA00004429"/>
    </source>
</evidence>
<dbReference type="PANTHER" id="PTHR30614:SF10">
    <property type="entry name" value="ARGININE ABC TRANSPORTER PERMEASE PROTEIN ARTM"/>
    <property type="match status" value="1"/>
</dbReference>
<keyword evidence="8 9" id="KW-0472">Membrane</keyword>
<evidence type="ECO:0000256" key="9">
    <source>
        <dbReference type="RuleBase" id="RU363032"/>
    </source>
</evidence>
<evidence type="ECO:0000256" key="8">
    <source>
        <dbReference type="ARBA" id="ARBA00023136"/>
    </source>
</evidence>
<dbReference type="NCBIfam" id="TIGR01726">
    <property type="entry name" value="HEQRo_perm_3TM"/>
    <property type="match status" value="1"/>
</dbReference>
<evidence type="ECO:0000256" key="4">
    <source>
        <dbReference type="ARBA" id="ARBA00022475"/>
    </source>
</evidence>
<evidence type="ECO:0000256" key="6">
    <source>
        <dbReference type="ARBA" id="ARBA00022692"/>
    </source>
</evidence>
<evidence type="ECO:0000256" key="3">
    <source>
        <dbReference type="ARBA" id="ARBA00022448"/>
    </source>
</evidence>
<proteinExistence type="inferred from homology"/>
<keyword evidence="3 9" id="KW-0813">Transport</keyword>
<keyword evidence="7 9" id="KW-1133">Transmembrane helix</keyword>
<evidence type="ECO:0000313" key="11">
    <source>
        <dbReference type="EMBL" id="MFC0407375.1"/>
    </source>
</evidence>
<keyword evidence="6 9" id="KW-0812">Transmembrane</keyword>
<dbReference type="InterPro" id="IPR000515">
    <property type="entry name" value="MetI-like"/>
</dbReference>
<keyword evidence="12" id="KW-1185">Reference proteome</keyword>
<dbReference type="Pfam" id="PF00528">
    <property type="entry name" value="BPD_transp_1"/>
    <property type="match status" value="1"/>
</dbReference>
<organism evidence="11 12">
    <name type="scientific">Roseomonas elaeocarpi</name>
    <dbReference type="NCBI Taxonomy" id="907779"/>
    <lineage>
        <taxon>Bacteria</taxon>
        <taxon>Pseudomonadati</taxon>
        <taxon>Pseudomonadota</taxon>
        <taxon>Alphaproteobacteria</taxon>
        <taxon>Acetobacterales</taxon>
        <taxon>Roseomonadaceae</taxon>
        <taxon>Roseomonas</taxon>
    </lineage>
</organism>
<protein>
    <submittedName>
        <fullName evidence="11">ABC transporter permease</fullName>
    </submittedName>
</protein>
<reference evidence="11 12" key="1">
    <citation type="submission" date="2024-09" db="EMBL/GenBank/DDBJ databases">
        <authorList>
            <person name="Sun Q."/>
            <person name="Mori K."/>
        </authorList>
    </citation>
    <scope>NUCLEOTIDE SEQUENCE [LARGE SCALE GENOMIC DNA]</scope>
    <source>
        <strain evidence="11 12">TBRC 5777</strain>
    </source>
</reference>
<evidence type="ECO:0000256" key="2">
    <source>
        <dbReference type="ARBA" id="ARBA00010072"/>
    </source>
</evidence>
<keyword evidence="5" id="KW-0997">Cell inner membrane</keyword>
<evidence type="ECO:0000259" key="10">
    <source>
        <dbReference type="PROSITE" id="PS50928"/>
    </source>
</evidence>
<dbReference type="InterPro" id="IPR043429">
    <property type="entry name" value="ArtM/GltK/GlnP/TcyL/YhdX-like"/>
</dbReference>
<evidence type="ECO:0000256" key="5">
    <source>
        <dbReference type="ARBA" id="ARBA00022519"/>
    </source>
</evidence>
<dbReference type="Gene3D" id="1.10.3720.10">
    <property type="entry name" value="MetI-like"/>
    <property type="match status" value="1"/>
</dbReference>
<evidence type="ECO:0000256" key="7">
    <source>
        <dbReference type="ARBA" id="ARBA00022989"/>
    </source>
</evidence>
<comment type="subcellular location">
    <subcellularLocation>
        <location evidence="1">Cell inner membrane</location>
        <topology evidence="1">Multi-pass membrane protein</topology>
    </subcellularLocation>
    <subcellularLocation>
        <location evidence="9">Cell membrane</location>
        <topology evidence="9">Multi-pass membrane protein</topology>
    </subcellularLocation>
</comment>
<dbReference type="CDD" id="cd06261">
    <property type="entry name" value="TM_PBP2"/>
    <property type="match status" value="1"/>
</dbReference>